<dbReference type="RefSeq" id="WP_382401182.1">
    <property type="nucleotide sequence ID" value="NZ_JBHSWH010000001.1"/>
</dbReference>
<keyword evidence="2" id="KW-0813">Transport</keyword>
<sequence length="395" mass="43773">MTRSSGASRSLDRRSVLKWGAAGAFGVGSVAVLPAFGTPSLKQSPASCRARDQSSDKRLNVSNWPLYIDQPEKGSKTKTTMQDFEAQTGIKVTYTEDINDNDEFFAKVKNQLGGCQSTGRDLMVLTGWMAARMINLGWIQPLDASKVPNLHENLLDQYRHVDFDPTRKYSAPWQGGLAGIAYNKKVLPGGVHNVTDLLTRRDLNGRISVLIEMPDTMGLVLLSDGSDPSNFTDAQWQQAIEKLRKSRQSGQIRAFTGNEYINDLSAGNLKASIAWSGDIAASGDKNLVFVTPEEGAMIWSDNMLVPNMAQHELNAEEWINYYYQPEVAARLAAYNNYICPVKGGQEAMAKVDKSLVNNQLIFPSEKTLKQTHSFMTLPEYKERNYKGDFNDVQGG</sequence>
<dbReference type="Gene3D" id="3.40.190.10">
    <property type="entry name" value="Periplasmic binding protein-like II"/>
    <property type="match status" value="2"/>
</dbReference>
<dbReference type="PROSITE" id="PS51318">
    <property type="entry name" value="TAT"/>
    <property type="match status" value="1"/>
</dbReference>
<evidence type="ECO:0000256" key="3">
    <source>
        <dbReference type="ARBA" id="ARBA00022729"/>
    </source>
</evidence>
<evidence type="ECO:0000313" key="5">
    <source>
        <dbReference type="EMBL" id="MFC6705758.1"/>
    </source>
</evidence>
<dbReference type="PANTHER" id="PTHR30222:SF17">
    <property type="entry name" value="SPERMIDINE_PUTRESCINE-BINDING PERIPLASMIC PROTEIN"/>
    <property type="match status" value="1"/>
</dbReference>
<name>A0ABW2AGB8_9MICO</name>
<proteinExistence type="predicted"/>
<evidence type="ECO:0000313" key="6">
    <source>
        <dbReference type="Proteomes" id="UP001596298"/>
    </source>
</evidence>
<accession>A0ABW2AGB8</accession>
<evidence type="ECO:0000256" key="2">
    <source>
        <dbReference type="ARBA" id="ARBA00022448"/>
    </source>
</evidence>
<evidence type="ECO:0000256" key="1">
    <source>
        <dbReference type="ARBA" id="ARBA00004418"/>
    </source>
</evidence>
<dbReference type="EMBL" id="JBHSWH010000001">
    <property type="protein sequence ID" value="MFC6705758.1"/>
    <property type="molecule type" value="Genomic_DNA"/>
</dbReference>
<dbReference type="CDD" id="cd13590">
    <property type="entry name" value="PBP2_PotD_PotF_like"/>
    <property type="match status" value="1"/>
</dbReference>
<dbReference type="SUPFAM" id="SSF53850">
    <property type="entry name" value="Periplasmic binding protein-like II"/>
    <property type="match status" value="1"/>
</dbReference>
<gene>
    <name evidence="5" type="ORF">ACFQDH_10885</name>
</gene>
<dbReference type="InterPro" id="IPR001188">
    <property type="entry name" value="Sperm_putr-bd"/>
</dbReference>
<keyword evidence="3" id="KW-0732">Signal</keyword>
<dbReference type="PRINTS" id="PR00909">
    <property type="entry name" value="SPERMDNBNDNG"/>
</dbReference>
<organism evidence="5 6">
    <name type="scientific">Flexivirga alba</name>
    <dbReference type="NCBI Taxonomy" id="702742"/>
    <lineage>
        <taxon>Bacteria</taxon>
        <taxon>Bacillati</taxon>
        <taxon>Actinomycetota</taxon>
        <taxon>Actinomycetes</taxon>
        <taxon>Micrococcales</taxon>
        <taxon>Dermacoccaceae</taxon>
        <taxon>Flexivirga</taxon>
    </lineage>
</organism>
<dbReference type="PANTHER" id="PTHR30222">
    <property type="entry name" value="SPERMIDINE/PUTRESCINE-BINDING PERIPLASMIC PROTEIN"/>
    <property type="match status" value="1"/>
</dbReference>
<comment type="subcellular location">
    <subcellularLocation>
        <location evidence="1">Periplasm</location>
    </subcellularLocation>
</comment>
<reference evidence="6" key="1">
    <citation type="journal article" date="2019" name="Int. J. Syst. Evol. Microbiol.">
        <title>The Global Catalogue of Microorganisms (GCM) 10K type strain sequencing project: providing services to taxonomists for standard genome sequencing and annotation.</title>
        <authorList>
            <consortium name="The Broad Institute Genomics Platform"/>
            <consortium name="The Broad Institute Genome Sequencing Center for Infectious Disease"/>
            <person name="Wu L."/>
            <person name="Ma J."/>
        </authorList>
    </citation>
    <scope>NUCLEOTIDE SEQUENCE [LARGE SCALE GENOMIC DNA]</scope>
    <source>
        <strain evidence="6">CCUG 58127</strain>
    </source>
</reference>
<protein>
    <submittedName>
        <fullName evidence="5">PotD/PotF family extracellular solute-binding protein</fullName>
    </submittedName>
</protein>
<keyword evidence="6" id="KW-1185">Reference proteome</keyword>
<evidence type="ECO:0000256" key="4">
    <source>
        <dbReference type="ARBA" id="ARBA00022764"/>
    </source>
</evidence>
<dbReference type="InterPro" id="IPR006311">
    <property type="entry name" value="TAT_signal"/>
</dbReference>
<keyword evidence="4" id="KW-0574">Periplasm</keyword>
<dbReference type="Proteomes" id="UP001596298">
    <property type="component" value="Unassembled WGS sequence"/>
</dbReference>
<comment type="caution">
    <text evidence="5">The sequence shown here is derived from an EMBL/GenBank/DDBJ whole genome shotgun (WGS) entry which is preliminary data.</text>
</comment>
<dbReference type="Pfam" id="PF13343">
    <property type="entry name" value="SBP_bac_6"/>
    <property type="match status" value="1"/>
</dbReference>